<keyword evidence="3" id="KW-0201">Cytochrome c-type biogenesis</keyword>
<dbReference type="InterPro" id="IPR028250">
    <property type="entry name" value="DsbDN"/>
</dbReference>
<evidence type="ECO:0000256" key="5">
    <source>
        <dbReference type="ARBA" id="ARBA00023136"/>
    </source>
</evidence>
<evidence type="ECO:0000256" key="2">
    <source>
        <dbReference type="ARBA" id="ARBA00022692"/>
    </source>
</evidence>
<dbReference type="Pfam" id="PF02683">
    <property type="entry name" value="DsbD_TM"/>
    <property type="match status" value="1"/>
</dbReference>
<dbReference type="Proteomes" id="UP000436822">
    <property type="component" value="Unassembled WGS sequence"/>
</dbReference>
<dbReference type="Pfam" id="PF13899">
    <property type="entry name" value="Thioredoxin_7"/>
    <property type="match status" value="1"/>
</dbReference>
<dbReference type="PANTHER" id="PTHR32234">
    <property type="entry name" value="THIOL:DISULFIDE INTERCHANGE PROTEIN DSBD"/>
    <property type="match status" value="1"/>
</dbReference>
<dbReference type="RefSeq" id="WP_159810915.1">
    <property type="nucleotide sequence ID" value="NZ_BLJE01000008.1"/>
</dbReference>
<evidence type="ECO:0000256" key="6">
    <source>
        <dbReference type="ARBA" id="ARBA00023284"/>
    </source>
</evidence>
<dbReference type="GO" id="GO:0045454">
    <property type="term" value="P:cell redox homeostasis"/>
    <property type="evidence" value="ECO:0007669"/>
    <property type="project" value="TreeGrafter"/>
</dbReference>
<comment type="caution">
    <text evidence="10">The sequence shown here is derived from an EMBL/GenBank/DDBJ whole genome shotgun (WGS) entry which is preliminary data.</text>
</comment>
<feature type="transmembrane region" description="Helical" evidence="7">
    <location>
        <begin position="495"/>
        <end position="516"/>
    </location>
</feature>
<evidence type="ECO:0000259" key="8">
    <source>
        <dbReference type="Pfam" id="PF02683"/>
    </source>
</evidence>
<protein>
    <submittedName>
        <fullName evidence="10">Thiol:disulfide interchange protein DsbD</fullName>
    </submittedName>
</protein>
<evidence type="ECO:0000313" key="11">
    <source>
        <dbReference type="Proteomes" id="UP000436822"/>
    </source>
</evidence>
<feature type="transmembrane region" description="Helical" evidence="7">
    <location>
        <begin position="383"/>
        <end position="407"/>
    </location>
</feature>
<dbReference type="PANTHER" id="PTHR32234:SF3">
    <property type="entry name" value="SUPPRESSION OF COPPER SENSITIVITY PROTEIN"/>
    <property type="match status" value="1"/>
</dbReference>
<dbReference type="Pfam" id="PF11412">
    <property type="entry name" value="DsbD_N"/>
    <property type="match status" value="1"/>
</dbReference>
<keyword evidence="6" id="KW-0676">Redox-active center</keyword>
<evidence type="ECO:0000256" key="4">
    <source>
        <dbReference type="ARBA" id="ARBA00022989"/>
    </source>
</evidence>
<feature type="domain" description="Thiol:disulfide interchange protein DsbD N-terminal" evidence="9">
    <location>
        <begin position="54"/>
        <end position="155"/>
    </location>
</feature>
<comment type="subcellular location">
    <subcellularLocation>
        <location evidence="1">Membrane</location>
        <topology evidence="1">Multi-pass membrane protein</topology>
    </subcellularLocation>
</comment>
<dbReference type="CDD" id="cd02953">
    <property type="entry name" value="DsbDgamma"/>
    <property type="match status" value="1"/>
</dbReference>
<keyword evidence="5 7" id="KW-0472">Membrane</keyword>
<dbReference type="InterPro" id="IPR003834">
    <property type="entry name" value="Cyt_c_assmbl_TM_dom"/>
</dbReference>
<dbReference type="GO" id="GO:0017004">
    <property type="term" value="P:cytochrome complex assembly"/>
    <property type="evidence" value="ECO:0007669"/>
    <property type="project" value="UniProtKB-KW"/>
</dbReference>
<evidence type="ECO:0000256" key="1">
    <source>
        <dbReference type="ARBA" id="ARBA00004141"/>
    </source>
</evidence>
<dbReference type="GO" id="GO:0016020">
    <property type="term" value="C:membrane"/>
    <property type="evidence" value="ECO:0007669"/>
    <property type="project" value="UniProtKB-SubCell"/>
</dbReference>
<gene>
    <name evidence="10" type="ORF">KIN_42610</name>
</gene>
<feature type="transmembrane region" description="Helical" evidence="7">
    <location>
        <begin position="299"/>
        <end position="323"/>
    </location>
</feature>
<feature type="transmembrane region" description="Helical" evidence="7">
    <location>
        <begin position="461"/>
        <end position="483"/>
    </location>
</feature>
<dbReference type="SUPFAM" id="SSF52833">
    <property type="entry name" value="Thioredoxin-like"/>
    <property type="match status" value="1"/>
</dbReference>
<dbReference type="InterPro" id="IPR036249">
    <property type="entry name" value="Thioredoxin-like_sf"/>
</dbReference>
<dbReference type="InterPro" id="IPR017937">
    <property type="entry name" value="Thioredoxin_CS"/>
</dbReference>
<dbReference type="GO" id="GO:0015035">
    <property type="term" value="F:protein-disulfide reductase activity"/>
    <property type="evidence" value="ECO:0007669"/>
    <property type="project" value="TreeGrafter"/>
</dbReference>
<evidence type="ECO:0000259" key="9">
    <source>
        <dbReference type="Pfam" id="PF11412"/>
    </source>
</evidence>
<proteinExistence type="predicted"/>
<organism evidence="10 11">
    <name type="scientific">Litoreibacter roseus</name>
    <dbReference type="NCBI Taxonomy" id="2601869"/>
    <lineage>
        <taxon>Bacteria</taxon>
        <taxon>Pseudomonadati</taxon>
        <taxon>Pseudomonadota</taxon>
        <taxon>Alphaproteobacteria</taxon>
        <taxon>Rhodobacterales</taxon>
        <taxon>Roseobacteraceae</taxon>
        <taxon>Litoreibacter</taxon>
    </lineage>
</organism>
<keyword evidence="11" id="KW-1185">Reference proteome</keyword>
<dbReference type="PROSITE" id="PS00194">
    <property type="entry name" value="THIOREDOXIN_1"/>
    <property type="match status" value="1"/>
</dbReference>
<keyword evidence="4 7" id="KW-1133">Transmembrane helix</keyword>
<keyword evidence="2 7" id="KW-0812">Transmembrane</keyword>
<dbReference type="Gene3D" id="3.40.30.10">
    <property type="entry name" value="Glutaredoxin"/>
    <property type="match status" value="1"/>
</dbReference>
<reference evidence="10 11" key="1">
    <citation type="submission" date="2019-12" db="EMBL/GenBank/DDBJ databases">
        <title>Litoreibacter badius sp. nov., a novel bacteriochlorophyll a-containing bacterium in the genus Litoreibacter.</title>
        <authorList>
            <person name="Kanamuro M."/>
            <person name="Takabe Y."/>
            <person name="Mori K."/>
            <person name="Takaichi S."/>
            <person name="Hanada S."/>
        </authorList>
    </citation>
    <scope>NUCLEOTIDE SEQUENCE [LARGE SCALE GENOMIC DNA]</scope>
    <source>
        <strain evidence="10 11">K6</strain>
    </source>
</reference>
<name>A0A6N6JMF1_9RHOB</name>
<sequence>MRERFHIGRWILILTVIWLGGLPGQPASAAESEMFSNPAVTARLISAEDGIAPDAASVSLGLALEFGEGWKGYWRTPGEVGLAPALDWAGSSNLSSVDILWPAPERYEAFGIENFGYANQVALPLRATLETAGEALNLRARVSLLTCSDVCVPHDFALSLALPEGVGIDMGSADIIARFVDRVPLGPEDSDIRISSAAIDDQASALTVTAESTRAFRDVDVFPEFGPLVTFGKPDIRLNQDRTELWAQIPINAWSEEHPAPLITITDTARAVTSPVLLTTEAPAPPYVIAGAQAGLLKLIAVAGIAFLGGLILNVMPCVLPVLSIKLASVLKASGQSRDITRKGFLVSAFGVLTFVWGLAAVLLALQWVGVSIGWGMQFQNPIFVSLMFVVIAVFAANLLGAFEIALPQAVQDRLGAGSAGSGYAADFGTGFLAAVLATPCSAPFLGTAITFALAGTPLDVAVIFTALGLGLALPYLVIAARPEWVYLLPRPGRWMLFVRAGLGCLLLATAIWLLFVLVGVAGALAAAGVFAATAALVLGASVQWPKPMLRRVFLTISFLGAVLSAGLIASPERPDATANAPSHWQAFEVQNIARHVSEGRVVFVDVTADWCLTCKANKSLVLDRSPVLDRLRDGTVIAMQADWTRPDDTISRFLERHNRYGIPFNIVFGPGAPSGIALSEVLTPASVLDGLDAAATRSIASD</sequence>
<dbReference type="InterPro" id="IPR035671">
    <property type="entry name" value="DsbD_gamma"/>
</dbReference>
<dbReference type="OrthoDB" id="9811036at2"/>
<dbReference type="EMBL" id="BLJE01000008">
    <property type="protein sequence ID" value="GFE67187.1"/>
    <property type="molecule type" value="Genomic_DNA"/>
</dbReference>
<evidence type="ECO:0000256" key="7">
    <source>
        <dbReference type="SAM" id="Phobius"/>
    </source>
</evidence>
<feature type="transmembrane region" description="Helical" evidence="7">
    <location>
        <begin position="344"/>
        <end position="371"/>
    </location>
</feature>
<evidence type="ECO:0000256" key="3">
    <source>
        <dbReference type="ARBA" id="ARBA00022748"/>
    </source>
</evidence>
<dbReference type="AlphaFoldDB" id="A0A6N6JMF1"/>
<accession>A0A6N6JMF1</accession>
<feature type="transmembrane region" description="Helical" evidence="7">
    <location>
        <begin position="553"/>
        <end position="570"/>
    </location>
</feature>
<evidence type="ECO:0000313" key="10">
    <source>
        <dbReference type="EMBL" id="GFE67187.1"/>
    </source>
</evidence>
<feature type="transmembrane region" description="Helical" evidence="7">
    <location>
        <begin position="522"/>
        <end position="541"/>
    </location>
</feature>
<feature type="domain" description="Cytochrome C biogenesis protein transmembrane" evidence="8">
    <location>
        <begin position="304"/>
        <end position="515"/>
    </location>
</feature>